<evidence type="ECO:0000256" key="3">
    <source>
        <dbReference type="ARBA" id="ARBA00033330"/>
    </source>
</evidence>
<accession>A0A1Y1YUB3</accession>
<evidence type="ECO:0000313" key="5">
    <source>
        <dbReference type="EMBL" id="ORY01556.1"/>
    </source>
</evidence>
<dbReference type="Proteomes" id="UP000193498">
    <property type="component" value="Unassembled WGS sequence"/>
</dbReference>
<reference evidence="5 6" key="1">
    <citation type="submission" date="2016-07" db="EMBL/GenBank/DDBJ databases">
        <title>Pervasive Adenine N6-methylation of Active Genes in Fungi.</title>
        <authorList>
            <consortium name="DOE Joint Genome Institute"/>
            <person name="Mondo S.J."/>
            <person name="Dannebaum R.O."/>
            <person name="Kuo R.C."/>
            <person name="Labutti K."/>
            <person name="Haridas S."/>
            <person name="Kuo A."/>
            <person name="Salamov A."/>
            <person name="Ahrendt S.R."/>
            <person name="Lipzen A."/>
            <person name="Sullivan W."/>
            <person name="Andreopoulos W.B."/>
            <person name="Clum A."/>
            <person name="Lindquist E."/>
            <person name="Daum C."/>
            <person name="Ramamoorthy G.K."/>
            <person name="Gryganskyi A."/>
            <person name="Culley D."/>
            <person name="Magnuson J.K."/>
            <person name="James T.Y."/>
            <person name="O'Malley M.A."/>
            <person name="Stajich J.E."/>
            <person name="Spatafora J.W."/>
            <person name="Visel A."/>
            <person name="Grigoriev I.V."/>
        </authorList>
    </citation>
    <scope>NUCLEOTIDE SEQUENCE [LARGE SCALE GENOMIC DNA]</scope>
    <source>
        <strain evidence="5 6">CBS 931.73</strain>
    </source>
</reference>
<dbReference type="InParanoid" id="A0A1Y1YUB3"/>
<dbReference type="Pfam" id="PF14712">
    <property type="entry name" value="Snapin_Pallidin"/>
    <property type="match status" value="1"/>
</dbReference>
<evidence type="ECO:0000256" key="2">
    <source>
        <dbReference type="ARBA" id="ARBA00023054"/>
    </source>
</evidence>
<dbReference type="InterPro" id="IPR017246">
    <property type="entry name" value="Snapin"/>
</dbReference>
<comment type="similarity">
    <text evidence="1">Belongs to the SNAPIN family.</text>
</comment>
<evidence type="ECO:0000313" key="6">
    <source>
        <dbReference type="Proteomes" id="UP000193498"/>
    </source>
</evidence>
<sequence>MSNAPSNVLSHSTVGLENAVTEDIQPPPLDKDTQQSVEMQSERDSFASENENAKGSISFPTMSAENFQDDNYSSLSGTTEPFAQGLIQFLTPVIQEMDGQIDSVKTSQIELQKVIEKLLNELQMFVDTNHPPFILPSVQKLVNARKRLTNVNSTLKQVQDRLDRLLT</sequence>
<feature type="region of interest" description="Disordered" evidence="4">
    <location>
        <begin position="1"/>
        <end position="57"/>
    </location>
</feature>
<dbReference type="GO" id="GO:0000149">
    <property type="term" value="F:SNARE binding"/>
    <property type="evidence" value="ECO:0007669"/>
    <property type="project" value="TreeGrafter"/>
</dbReference>
<evidence type="ECO:0000256" key="1">
    <source>
        <dbReference type="ARBA" id="ARBA00006111"/>
    </source>
</evidence>
<dbReference type="STRING" id="1314790.A0A1Y1YUB3"/>
<dbReference type="GO" id="GO:0032418">
    <property type="term" value="P:lysosome localization"/>
    <property type="evidence" value="ECO:0007669"/>
    <property type="project" value="TreeGrafter"/>
</dbReference>
<organism evidence="5 6">
    <name type="scientific">Basidiobolus meristosporus CBS 931.73</name>
    <dbReference type="NCBI Taxonomy" id="1314790"/>
    <lineage>
        <taxon>Eukaryota</taxon>
        <taxon>Fungi</taxon>
        <taxon>Fungi incertae sedis</taxon>
        <taxon>Zoopagomycota</taxon>
        <taxon>Entomophthoromycotina</taxon>
        <taxon>Basidiobolomycetes</taxon>
        <taxon>Basidiobolales</taxon>
        <taxon>Basidiobolaceae</taxon>
        <taxon>Basidiobolus</taxon>
    </lineage>
</organism>
<dbReference type="InterPro" id="IPR028119">
    <property type="entry name" value="Snapin/Pallidin/Snn1"/>
</dbReference>
<dbReference type="PANTHER" id="PTHR31305:SF2">
    <property type="entry name" value="SNARE-ASSOCIATED PROTEIN SNAPIN"/>
    <property type="match status" value="1"/>
</dbReference>
<dbReference type="EMBL" id="MCFE01000068">
    <property type="protein sequence ID" value="ORY01556.1"/>
    <property type="molecule type" value="Genomic_DNA"/>
</dbReference>
<protein>
    <recommendedName>
        <fullName evidence="3">Biogenesis of lysosome-related organelles complex 1 subunit 7</fullName>
    </recommendedName>
</protein>
<gene>
    <name evidence="5" type="ORF">K493DRAFT_334931</name>
</gene>
<comment type="caution">
    <text evidence="5">The sequence shown here is derived from an EMBL/GenBank/DDBJ whole genome shotgun (WGS) entry which is preliminary data.</text>
</comment>
<keyword evidence="2" id="KW-0175">Coiled coil</keyword>
<name>A0A1Y1YUB3_9FUNG</name>
<dbReference type="PANTHER" id="PTHR31305">
    <property type="entry name" value="SNARE-ASSOCIATED PROTEIN SNAPIN"/>
    <property type="match status" value="1"/>
</dbReference>
<feature type="non-terminal residue" evidence="5">
    <location>
        <position position="167"/>
    </location>
</feature>
<evidence type="ECO:0000256" key="4">
    <source>
        <dbReference type="SAM" id="MobiDB-lite"/>
    </source>
</evidence>
<dbReference type="GO" id="GO:0031083">
    <property type="term" value="C:BLOC-1 complex"/>
    <property type="evidence" value="ECO:0007669"/>
    <property type="project" value="InterPro"/>
</dbReference>
<dbReference type="AlphaFoldDB" id="A0A1Y1YUB3"/>
<dbReference type="GO" id="GO:0006886">
    <property type="term" value="P:intracellular protein transport"/>
    <property type="evidence" value="ECO:0007669"/>
    <property type="project" value="InterPro"/>
</dbReference>
<dbReference type="OrthoDB" id="5399166at2759"/>
<proteinExistence type="inferred from homology"/>
<keyword evidence="6" id="KW-1185">Reference proteome</keyword>
<feature type="compositionally biased region" description="Polar residues" evidence="4">
    <location>
        <begin position="1"/>
        <end position="15"/>
    </location>
</feature>
<feature type="compositionally biased region" description="Polar residues" evidence="4">
    <location>
        <begin position="47"/>
        <end position="57"/>
    </location>
</feature>
<dbReference type="GO" id="GO:0099078">
    <property type="term" value="C:BORC complex"/>
    <property type="evidence" value="ECO:0007669"/>
    <property type="project" value="TreeGrafter"/>
</dbReference>